<dbReference type="Pfam" id="PF04790">
    <property type="entry name" value="Sarcoglycan_1"/>
    <property type="match status" value="1"/>
</dbReference>
<sequence length="302" mass="33073">MQASSSGGSGTTTATAKGNSTTSLMDDIEMHLGLIGWRKKCLYTLLVLLMLLIIINLGLTLWILKVMEFSTEGMGQLKIVPGGIQLTGQALIMDMLRASTIRSRHGQPIAIESSRNFSINTRDTNGMLENHLFLGHDKLECMATGFRINDTNGRNLFSVNRNEVTIGAHALRIDGEGGAIFRESIQTPHVRAEPGRELRLESPTRQLEMTAAKDINFQSRAGGIEISALEDVKLTALDGSLRFESSKIFMPNLRTVQLPLPGTQQSREHLHRVFQLCACANGKLFLAAPHSICAGDDTTVCR</sequence>
<keyword evidence="7" id="KW-0735">Signal-anchor</keyword>
<evidence type="ECO:0000256" key="11">
    <source>
        <dbReference type="ARBA" id="ARBA00023180"/>
    </source>
</evidence>
<keyword evidence="4" id="KW-1003">Cell membrane</keyword>
<comment type="subcellular location">
    <subcellularLocation>
        <location evidence="2">Cell membrane</location>
        <location evidence="2">Sarcolemma</location>
        <topology evidence="2">Single-pass type II membrane protein</topology>
    </subcellularLocation>
    <subcellularLocation>
        <location evidence="1">Cytoplasm</location>
        <location evidence="1">Cytoskeleton</location>
    </subcellularLocation>
</comment>
<dbReference type="PANTHER" id="PTHR12939:SF10">
    <property type="entry name" value="EG:4F1.1 PROTEIN"/>
    <property type="match status" value="1"/>
</dbReference>
<dbReference type="Proteomes" id="UP000037069">
    <property type="component" value="Unassembled WGS sequence"/>
</dbReference>
<dbReference type="OMA" id="SPHSICA"/>
<accession>A0A0L0CP83</accession>
<keyword evidence="10" id="KW-1015">Disulfide bond</keyword>
<keyword evidence="12" id="KW-0206">Cytoskeleton</keyword>
<evidence type="ECO:0000256" key="8">
    <source>
        <dbReference type="ARBA" id="ARBA00022989"/>
    </source>
</evidence>
<dbReference type="GO" id="GO:0060047">
    <property type="term" value="P:heart contraction"/>
    <property type="evidence" value="ECO:0007669"/>
    <property type="project" value="TreeGrafter"/>
</dbReference>
<dbReference type="OrthoDB" id="8881719at2759"/>
<keyword evidence="15" id="KW-1185">Reference proteome</keyword>
<reference evidence="14 15" key="1">
    <citation type="journal article" date="2015" name="Nat. Commun.">
        <title>Lucilia cuprina genome unlocks parasitic fly biology to underpin future interventions.</title>
        <authorList>
            <person name="Anstead C.A."/>
            <person name="Korhonen P.K."/>
            <person name="Young N.D."/>
            <person name="Hall R.S."/>
            <person name="Jex A.R."/>
            <person name="Murali S.C."/>
            <person name="Hughes D.S."/>
            <person name="Lee S.F."/>
            <person name="Perry T."/>
            <person name="Stroehlein A.J."/>
            <person name="Ansell B.R."/>
            <person name="Breugelmans B."/>
            <person name="Hofmann A."/>
            <person name="Qu J."/>
            <person name="Dugan S."/>
            <person name="Lee S.L."/>
            <person name="Chao H."/>
            <person name="Dinh H."/>
            <person name="Han Y."/>
            <person name="Doddapaneni H.V."/>
            <person name="Worley K.C."/>
            <person name="Muzny D.M."/>
            <person name="Ioannidis P."/>
            <person name="Waterhouse R.M."/>
            <person name="Zdobnov E.M."/>
            <person name="James P.J."/>
            <person name="Bagnall N.H."/>
            <person name="Kotze A.C."/>
            <person name="Gibbs R.A."/>
            <person name="Richards S."/>
            <person name="Batterham P."/>
            <person name="Gasser R.B."/>
        </authorList>
    </citation>
    <scope>NUCLEOTIDE SEQUENCE [LARGE SCALE GENOMIC DNA]</scope>
    <source>
        <strain evidence="14 15">LS</strain>
        <tissue evidence="14">Full body</tissue>
    </source>
</reference>
<keyword evidence="9 13" id="KW-0472">Membrane</keyword>
<evidence type="ECO:0000256" key="5">
    <source>
        <dbReference type="ARBA" id="ARBA00022490"/>
    </source>
</evidence>
<dbReference type="InterPro" id="IPR006875">
    <property type="entry name" value="Sarcoglycan"/>
</dbReference>
<evidence type="ECO:0000313" key="15">
    <source>
        <dbReference type="Proteomes" id="UP000037069"/>
    </source>
</evidence>
<evidence type="ECO:0000256" key="3">
    <source>
        <dbReference type="ARBA" id="ARBA00007574"/>
    </source>
</evidence>
<feature type="transmembrane region" description="Helical" evidence="13">
    <location>
        <begin position="42"/>
        <end position="64"/>
    </location>
</feature>
<gene>
    <name evidence="14" type="ORF">FF38_10182</name>
</gene>
<evidence type="ECO:0000256" key="12">
    <source>
        <dbReference type="ARBA" id="ARBA00023212"/>
    </source>
</evidence>
<dbReference type="EMBL" id="JRES01000125">
    <property type="protein sequence ID" value="KNC33987.1"/>
    <property type="molecule type" value="Genomic_DNA"/>
</dbReference>
<keyword evidence="5" id="KW-0963">Cytoplasm</keyword>
<keyword evidence="8 13" id="KW-1133">Transmembrane helix</keyword>
<evidence type="ECO:0000256" key="6">
    <source>
        <dbReference type="ARBA" id="ARBA00022692"/>
    </source>
</evidence>
<dbReference type="InterPro" id="IPR039972">
    <property type="entry name" value="Sarcoglycan_gamma/delta/zeta"/>
</dbReference>
<evidence type="ECO:0000256" key="9">
    <source>
        <dbReference type="ARBA" id="ARBA00023136"/>
    </source>
</evidence>
<evidence type="ECO:0000313" key="14">
    <source>
        <dbReference type="EMBL" id="KNC33987.1"/>
    </source>
</evidence>
<evidence type="ECO:0000256" key="1">
    <source>
        <dbReference type="ARBA" id="ARBA00004245"/>
    </source>
</evidence>
<name>A0A0L0CP83_LUCCU</name>
<dbReference type="PANTHER" id="PTHR12939">
    <property type="entry name" value="SARCOGLYCAN"/>
    <property type="match status" value="1"/>
</dbReference>
<protein>
    <recommendedName>
        <fullName evidence="16">Delta-sarcoglycan</fullName>
    </recommendedName>
</protein>
<evidence type="ECO:0000256" key="13">
    <source>
        <dbReference type="SAM" id="Phobius"/>
    </source>
</evidence>
<organism evidence="14 15">
    <name type="scientific">Lucilia cuprina</name>
    <name type="common">Green bottle fly</name>
    <name type="synonym">Australian sheep blowfly</name>
    <dbReference type="NCBI Taxonomy" id="7375"/>
    <lineage>
        <taxon>Eukaryota</taxon>
        <taxon>Metazoa</taxon>
        <taxon>Ecdysozoa</taxon>
        <taxon>Arthropoda</taxon>
        <taxon>Hexapoda</taxon>
        <taxon>Insecta</taxon>
        <taxon>Pterygota</taxon>
        <taxon>Neoptera</taxon>
        <taxon>Endopterygota</taxon>
        <taxon>Diptera</taxon>
        <taxon>Brachycera</taxon>
        <taxon>Muscomorpha</taxon>
        <taxon>Oestroidea</taxon>
        <taxon>Calliphoridae</taxon>
        <taxon>Luciliinae</taxon>
        <taxon>Lucilia</taxon>
    </lineage>
</organism>
<evidence type="ECO:0000256" key="7">
    <source>
        <dbReference type="ARBA" id="ARBA00022968"/>
    </source>
</evidence>
<dbReference type="GO" id="GO:0042383">
    <property type="term" value="C:sarcolemma"/>
    <property type="evidence" value="ECO:0007669"/>
    <property type="project" value="UniProtKB-SubCell"/>
</dbReference>
<proteinExistence type="inferred from homology"/>
<keyword evidence="11" id="KW-0325">Glycoprotein</keyword>
<dbReference type="AlphaFoldDB" id="A0A0L0CP83"/>
<evidence type="ECO:0000256" key="4">
    <source>
        <dbReference type="ARBA" id="ARBA00022475"/>
    </source>
</evidence>
<evidence type="ECO:0000256" key="2">
    <source>
        <dbReference type="ARBA" id="ARBA00004274"/>
    </source>
</evidence>
<keyword evidence="6 13" id="KW-0812">Transmembrane</keyword>
<dbReference type="GO" id="GO:0005856">
    <property type="term" value="C:cytoskeleton"/>
    <property type="evidence" value="ECO:0007669"/>
    <property type="project" value="UniProtKB-SubCell"/>
</dbReference>
<evidence type="ECO:0008006" key="16">
    <source>
        <dbReference type="Google" id="ProtNLM"/>
    </source>
</evidence>
<dbReference type="STRING" id="7375.A0A0L0CP83"/>
<comment type="similarity">
    <text evidence="3">Belongs to the sarcoglycan beta/delta/gamma/zeta family.</text>
</comment>
<evidence type="ECO:0000256" key="10">
    <source>
        <dbReference type="ARBA" id="ARBA00023157"/>
    </source>
</evidence>
<comment type="caution">
    <text evidence="14">The sequence shown here is derived from an EMBL/GenBank/DDBJ whole genome shotgun (WGS) entry which is preliminary data.</text>
</comment>
<dbReference type="GO" id="GO:0016012">
    <property type="term" value="C:sarcoglycan complex"/>
    <property type="evidence" value="ECO:0007669"/>
    <property type="project" value="InterPro"/>
</dbReference>